<dbReference type="GO" id="GO:0000791">
    <property type="term" value="C:euchromatin"/>
    <property type="evidence" value="ECO:0007669"/>
    <property type="project" value="EnsemblMetazoa"/>
</dbReference>
<dbReference type="PANTHER" id="PTHR12686:SF8">
    <property type="entry name" value="EXOSOME COMPLEX COMPONENT CSL4"/>
    <property type="match status" value="1"/>
</dbReference>
<dbReference type="InterPro" id="IPR019495">
    <property type="entry name" value="EXOSC1_C"/>
</dbReference>
<dbReference type="EMBL" id="CH916368">
    <property type="protein sequence ID" value="EDW02942.1"/>
    <property type="molecule type" value="Genomic_DNA"/>
</dbReference>
<evidence type="ECO:0000313" key="7">
    <source>
        <dbReference type="Proteomes" id="UP000001070"/>
    </source>
</evidence>
<dbReference type="STRING" id="7222.B4JBD7"/>
<dbReference type="Gene3D" id="2.40.50.140">
    <property type="entry name" value="Nucleic acid-binding proteins"/>
    <property type="match status" value="1"/>
</dbReference>
<gene>
    <name evidence="6" type="primary">Dgri\GH10967</name>
    <name evidence="6" type="ORF">Dgri_GH10967</name>
</gene>
<keyword evidence="2" id="KW-0963">Cytoplasm</keyword>
<dbReference type="GO" id="GO:0005730">
    <property type="term" value="C:nucleolus"/>
    <property type="evidence" value="ECO:0007669"/>
    <property type="project" value="UniProtKB-SubCell"/>
</dbReference>
<protein>
    <submittedName>
        <fullName evidence="6">GH10967</fullName>
    </submittedName>
</protein>
<dbReference type="Pfam" id="PF14382">
    <property type="entry name" value="ECR1_N"/>
    <property type="match status" value="1"/>
</dbReference>
<comment type="subcellular location">
    <subcellularLocation>
        <location evidence="1">Nucleus</location>
        <location evidence="1">Nucleolus</location>
    </subcellularLocation>
</comment>
<dbReference type="GO" id="GO:0010468">
    <property type="term" value="P:regulation of gene expression"/>
    <property type="evidence" value="ECO:0007669"/>
    <property type="project" value="EnsemblMetazoa"/>
</dbReference>
<dbReference type="GO" id="GO:0000176">
    <property type="term" value="C:nuclear exosome (RNase complex)"/>
    <property type="evidence" value="ECO:0007669"/>
    <property type="project" value="EnsemblMetazoa"/>
</dbReference>
<dbReference type="CDD" id="cd05791">
    <property type="entry name" value="S1_CSL4"/>
    <property type="match status" value="1"/>
</dbReference>
<dbReference type="FunCoup" id="B4JBD7">
    <property type="interactions" value="1559"/>
</dbReference>
<dbReference type="SUPFAM" id="SSF50249">
    <property type="entry name" value="Nucleic acid-binding proteins"/>
    <property type="match status" value="1"/>
</dbReference>
<dbReference type="SMR" id="B4JBD7"/>
<dbReference type="KEGG" id="dgr:6561626"/>
<dbReference type="eggNOG" id="KOG3409">
    <property type="taxonomic scope" value="Eukaryota"/>
</dbReference>
<proteinExistence type="predicted"/>
<reference evidence="6 7" key="1">
    <citation type="journal article" date="2007" name="Nature">
        <title>Evolution of genes and genomes on the Drosophila phylogeny.</title>
        <authorList>
            <consortium name="Drosophila 12 Genomes Consortium"/>
            <person name="Clark A.G."/>
            <person name="Eisen M.B."/>
            <person name="Smith D.R."/>
            <person name="Bergman C.M."/>
            <person name="Oliver B."/>
            <person name="Markow T.A."/>
            <person name="Kaufman T.C."/>
            <person name="Kellis M."/>
            <person name="Gelbart W."/>
            <person name="Iyer V.N."/>
            <person name="Pollard D.A."/>
            <person name="Sackton T.B."/>
            <person name="Larracuente A.M."/>
            <person name="Singh N.D."/>
            <person name="Abad J.P."/>
            <person name="Abt D.N."/>
            <person name="Adryan B."/>
            <person name="Aguade M."/>
            <person name="Akashi H."/>
            <person name="Anderson W.W."/>
            <person name="Aquadro C.F."/>
            <person name="Ardell D.H."/>
            <person name="Arguello R."/>
            <person name="Artieri C.G."/>
            <person name="Barbash D.A."/>
            <person name="Barker D."/>
            <person name="Barsanti P."/>
            <person name="Batterham P."/>
            <person name="Batzoglou S."/>
            <person name="Begun D."/>
            <person name="Bhutkar A."/>
            <person name="Blanco E."/>
            <person name="Bosak S.A."/>
            <person name="Bradley R.K."/>
            <person name="Brand A.D."/>
            <person name="Brent M.R."/>
            <person name="Brooks A.N."/>
            <person name="Brown R.H."/>
            <person name="Butlin R.K."/>
            <person name="Caggese C."/>
            <person name="Calvi B.R."/>
            <person name="Bernardo de Carvalho A."/>
            <person name="Caspi A."/>
            <person name="Castrezana S."/>
            <person name="Celniker S.E."/>
            <person name="Chang J.L."/>
            <person name="Chapple C."/>
            <person name="Chatterji S."/>
            <person name="Chinwalla A."/>
            <person name="Civetta A."/>
            <person name="Clifton S.W."/>
            <person name="Comeron J.M."/>
            <person name="Costello J.C."/>
            <person name="Coyne J.A."/>
            <person name="Daub J."/>
            <person name="David R.G."/>
            <person name="Delcher A.L."/>
            <person name="Delehaunty K."/>
            <person name="Do C.B."/>
            <person name="Ebling H."/>
            <person name="Edwards K."/>
            <person name="Eickbush T."/>
            <person name="Evans J.D."/>
            <person name="Filipski A."/>
            <person name="Findeiss S."/>
            <person name="Freyhult E."/>
            <person name="Fulton L."/>
            <person name="Fulton R."/>
            <person name="Garcia A.C."/>
            <person name="Gardiner A."/>
            <person name="Garfield D.A."/>
            <person name="Garvin B.E."/>
            <person name="Gibson G."/>
            <person name="Gilbert D."/>
            <person name="Gnerre S."/>
            <person name="Godfrey J."/>
            <person name="Good R."/>
            <person name="Gotea V."/>
            <person name="Gravely B."/>
            <person name="Greenberg A.J."/>
            <person name="Griffiths-Jones S."/>
            <person name="Gross S."/>
            <person name="Guigo R."/>
            <person name="Gustafson E.A."/>
            <person name="Haerty W."/>
            <person name="Hahn M.W."/>
            <person name="Halligan D.L."/>
            <person name="Halpern A.L."/>
            <person name="Halter G.M."/>
            <person name="Han M.V."/>
            <person name="Heger A."/>
            <person name="Hillier L."/>
            <person name="Hinrichs A.S."/>
            <person name="Holmes I."/>
            <person name="Hoskins R.A."/>
            <person name="Hubisz M.J."/>
            <person name="Hultmark D."/>
            <person name="Huntley M.A."/>
            <person name="Jaffe D.B."/>
            <person name="Jagadeeshan S."/>
            <person name="Jeck W.R."/>
            <person name="Johnson J."/>
            <person name="Jones C.D."/>
            <person name="Jordan W.C."/>
            <person name="Karpen G.H."/>
            <person name="Kataoka E."/>
            <person name="Keightley P.D."/>
            <person name="Kheradpour P."/>
            <person name="Kirkness E.F."/>
            <person name="Koerich L.B."/>
            <person name="Kristiansen K."/>
            <person name="Kudrna D."/>
            <person name="Kulathinal R.J."/>
            <person name="Kumar S."/>
            <person name="Kwok R."/>
            <person name="Lander E."/>
            <person name="Langley C.H."/>
            <person name="Lapoint R."/>
            <person name="Lazzaro B.P."/>
            <person name="Lee S.J."/>
            <person name="Levesque L."/>
            <person name="Li R."/>
            <person name="Lin C.F."/>
            <person name="Lin M.F."/>
            <person name="Lindblad-Toh K."/>
            <person name="Llopart A."/>
            <person name="Long M."/>
            <person name="Low L."/>
            <person name="Lozovsky E."/>
            <person name="Lu J."/>
            <person name="Luo M."/>
            <person name="Machado C.A."/>
            <person name="Makalowski W."/>
            <person name="Marzo M."/>
            <person name="Matsuda M."/>
            <person name="Matzkin L."/>
            <person name="McAllister B."/>
            <person name="McBride C.S."/>
            <person name="McKernan B."/>
            <person name="McKernan K."/>
            <person name="Mendez-Lago M."/>
            <person name="Minx P."/>
            <person name="Mollenhauer M.U."/>
            <person name="Montooth K."/>
            <person name="Mount S.M."/>
            <person name="Mu X."/>
            <person name="Myers E."/>
            <person name="Negre B."/>
            <person name="Newfeld S."/>
            <person name="Nielsen R."/>
            <person name="Noor M.A."/>
            <person name="O'Grady P."/>
            <person name="Pachter L."/>
            <person name="Papaceit M."/>
            <person name="Parisi M.J."/>
            <person name="Parisi M."/>
            <person name="Parts L."/>
            <person name="Pedersen J.S."/>
            <person name="Pesole G."/>
            <person name="Phillippy A.M."/>
            <person name="Ponting C.P."/>
            <person name="Pop M."/>
            <person name="Porcelli D."/>
            <person name="Powell J.R."/>
            <person name="Prohaska S."/>
            <person name="Pruitt K."/>
            <person name="Puig M."/>
            <person name="Quesneville H."/>
            <person name="Ram K.R."/>
            <person name="Rand D."/>
            <person name="Rasmussen M.D."/>
            <person name="Reed L.K."/>
            <person name="Reenan R."/>
            <person name="Reily A."/>
            <person name="Remington K.A."/>
            <person name="Rieger T.T."/>
            <person name="Ritchie M.G."/>
            <person name="Robin C."/>
            <person name="Rogers Y.H."/>
            <person name="Rohde C."/>
            <person name="Rozas J."/>
            <person name="Rubenfield M.J."/>
            <person name="Ruiz A."/>
            <person name="Russo S."/>
            <person name="Salzberg S.L."/>
            <person name="Sanchez-Gracia A."/>
            <person name="Saranga D.J."/>
            <person name="Sato H."/>
            <person name="Schaeffer S.W."/>
            <person name="Schatz M.C."/>
            <person name="Schlenke T."/>
            <person name="Schwartz R."/>
            <person name="Segarra C."/>
            <person name="Singh R.S."/>
            <person name="Sirot L."/>
            <person name="Sirota M."/>
            <person name="Sisneros N.B."/>
            <person name="Smith C.D."/>
            <person name="Smith T.F."/>
            <person name="Spieth J."/>
            <person name="Stage D.E."/>
            <person name="Stark A."/>
            <person name="Stephan W."/>
            <person name="Strausberg R.L."/>
            <person name="Strempel S."/>
            <person name="Sturgill D."/>
            <person name="Sutton G."/>
            <person name="Sutton G.G."/>
            <person name="Tao W."/>
            <person name="Teichmann S."/>
            <person name="Tobari Y.N."/>
            <person name="Tomimura Y."/>
            <person name="Tsolas J.M."/>
            <person name="Valente V.L."/>
            <person name="Venter E."/>
            <person name="Venter J.C."/>
            <person name="Vicario S."/>
            <person name="Vieira F.G."/>
            <person name="Vilella A.J."/>
            <person name="Villasante A."/>
            <person name="Walenz B."/>
            <person name="Wang J."/>
            <person name="Wasserman M."/>
            <person name="Watts T."/>
            <person name="Wilson D."/>
            <person name="Wilson R.K."/>
            <person name="Wing R.A."/>
            <person name="Wolfner M.F."/>
            <person name="Wong A."/>
            <person name="Wong G.K."/>
            <person name="Wu C.I."/>
            <person name="Wu G."/>
            <person name="Yamamoto D."/>
            <person name="Yang H.P."/>
            <person name="Yang S.P."/>
            <person name="Yorke J.A."/>
            <person name="Yoshida K."/>
            <person name="Zdobnov E."/>
            <person name="Zhang P."/>
            <person name="Zhang Y."/>
            <person name="Zimin A.V."/>
            <person name="Baldwin J."/>
            <person name="Abdouelleil A."/>
            <person name="Abdulkadir J."/>
            <person name="Abebe A."/>
            <person name="Abera B."/>
            <person name="Abreu J."/>
            <person name="Acer S.C."/>
            <person name="Aftuck L."/>
            <person name="Alexander A."/>
            <person name="An P."/>
            <person name="Anderson E."/>
            <person name="Anderson S."/>
            <person name="Arachi H."/>
            <person name="Azer M."/>
            <person name="Bachantsang P."/>
            <person name="Barry A."/>
            <person name="Bayul T."/>
            <person name="Berlin A."/>
            <person name="Bessette D."/>
            <person name="Bloom T."/>
            <person name="Blye J."/>
            <person name="Boguslavskiy L."/>
            <person name="Bonnet C."/>
            <person name="Boukhgalter B."/>
            <person name="Bourzgui I."/>
            <person name="Brown A."/>
            <person name="Cahill P."/>
            <person name="Channer S."/>
            <person name="Cheshatsang Y."/>
            <person name="Chuda L."/>
            <person name="Citroen M."/>
            <person name="Collymore A."/>
            <person name="Cooke P."/>
            <person name="Costello M."/>
            <person name="D'Aco K."/>
            <person name="Daza R."/>
            <person name="De Haan G."/>
            <person name="DeGray S."/>
            <person name="DeMaso C."/>
            <person name="Dhargay N."/>
            <person name="Dooley K."/>
            <person name="Dooley E."/>
            <person name="Doricent M."/>
            <person name="Dorje P."/>
            <person name="Dorjee K."/>
            <person name="Dupes A."/>
            <person name="Elong R."/>
            <person name="Falk J."/>
            <person name="Farina A."/>
            <person name="Faro S."/>
            <person name="Ferguson D."/>
            <person name="Fisher S."/>
            <person name="Foley C.D."/>
            <person name="Franke A."/>
            <person name="Friedrich D."/>
            <person name="Gadbois L."/>
            <person name="Gearin G."/>
            <person name="Gearin C.R."/>
            <person name="Giannoukos G."/>
            <person name="Goode T."/>
            <person name="Graham J."/>
            <person name="Grandbois E."/>
            <person name="Grewal S."/>
            <person name="Gyaltsen K."/>
            <person name="Hafez N."/>
            <person name="Hagos B."/>
            <person name="Hall J."/>
            <person name="Henson C."/>
            <person name="Hollinger A."/>
            <person name="Honan T."/>
            <person name="Huard M.D."/>
            <person name="Hughes L."/>
            <person name="Hurhula B."/>
            <person name="Husby M.E."/>
            <person name="Kamat A."/>
            <person name="Kanga B."/>
            <person name="Kashin S."/>
            <person name="Khazanovich D."/>
            <person name="Kisner P."/>
            <person name="Lance K."/>
            <person name="Lara M."/>
            <person name="Lee W."/>
            <person name="Lennon N."/>
            <person name="Letendre F."/>
            <person name="LeVine R."/>
            <person name="Lipovsky A."/>
            <person name="Liu X."/>
            <person name="Liu J."/>
            <person name="Liu S."/>
            <person name="Lokyitsang T."/>
            <person name="Lokyitsang Y."/>
            <person name="Lubonja R."/>
            <person name="Lui A."/>
            <person name="MacDonald P."/>
            <person name="Magnisalis V."/>
            <person name="Maru K."/>
            <person name="Matthews C."/>
            <person name="McCusker W."/>
            <person name="McDonough S."/>
            <person name="Mehta T."/>
            <person name="Meldrim J."/>
            <person name="Meneus L."/>
            <person name="Mihai O."/>
            <person name="Mihalev A."/>
            <person name="Mihova T."/>
            <person name="Mittelman R."/>
            <person name="Mlenga V."/>
            <person name="Montmayeur A."/>
            <person name="Mulrain L."/>
            <person name="Navidi A."/>
            <person name="Naylor J."/>
            <person name="Negash T."/>
            <person name="Nguyen T."/>
            <person name="Nguyen N."/>
            <person name="Nicol R."/>
            <person name="Norbu C."/>
            <person name="Norbu N."/>
            <person name="Novod N."/>
            <person name="O'Neill B."/>
            <person name="Osman S."/>
            <person name="Markiewicz E."/>
            <person name="Oyono O.L."/>
            <person name="Patti C."/>
            <person name="Phunkhang P."/>
            <person name="Pierre F."/>
            <person name="Priest M."/>
            <person name="Raghuraman S."/>
            <person name="Rege F."/>
            <person name="Reyes R."/>
            <person name="Rise C."/>
            <person name="Rogov P."/>
            <person name="Ross K."/>
            <person name="Ryan E."/>
            <person name="Settipalli S."/>
            <person name="Shea T."/>
            <person name="Sherpa N."/>
            <person name="Shi L."/>
            <person name="Shih D."/>
            <person name="Sparrow T."/>
            <person name="Spaulding J."/>
            <person name="Stalker J."/>
            <person name="Stange-Thomann N."/>
            <person name="Stavropoulos S."/>
            <person name="Stone C."/>
            <person name="Strader C."/>
            <person name="Tesfaye S."/>
            <person name="Thomson T."/>
            <person name="Thoulutsang Y."/>
            <person name="Thoulutsang D."/>
            <person name="Topham K."/>
            <person name="Topping I."/>
            <person name="Tsamla T."/>
            <person name="Vassiliev H."/>
            <person name="Vo A."/>
            <person name="Wangchuk T."/>
            <person name="Wangdi T."/>
            <person name="Weiand M."/>
            <person name="Wilkinson J."/>
            <person name="Wilson A."/>
            <person name="Yadav S."/>
            <person name="Young G."/>
            <person name="Yu Q."/>
            <person name="Zembek L."/>
            <person name="Zhong D."/>
            <person name="Zimmer A."/>
            <person name="Zwirko Z."/>
            <person name="Jaffe D.B."/>
            <person name="Alvarez P."/>
            <person name="Brockman W."/>
            <person name="Butler J."/>
            <person name="Chin C."/>
            <person name="Gnerre S."/>
            <person name="Grabherr M."/>
            <person name="Kleber M."/>
            <person name="Mauceli E."/>
            <person name="MacCallum I."/>
        </authorList>
    </citation>
    <scope>NUCLEOTIDE SEQUENCE [LARGE SCALE GENOMIC DNA]</scope>
    <source>
        <strain evidence="7">Tucson 15287-2541.00</strain>
    </source>
</reference>
<dbReference type="PhylomeDB" id="B4JBD7"/>
<evidence type="ECO:0000259" key="5">
    <source>
        <dbReference type="Pfam" id="PF14382"/>
    </source>
</evidence>
<name>B4JBD7_DROGR</name>
<evidence type="ECO:0000256" key="2">
    <source>
        <dbReference type="ARBA" id="ARBA00022490"/>
    </source>
</evidence>
<dbReference type="Pfam" id="PF10447">
    <property type="entry name" value="EXOSC1"/>
    <property type="match status" value="1"/>
</dbReference>
<dbReference type="Proteomes" id="UP000001070">
    <property type="component" value="Unassembled WGS sequence"/>
</dbReference>
<dbReference type="GO" id="GO:0003723">
    <property type="term" value="F:RNA binding"/>
    <property type="evidence" value="ECO:0007669"/>
    <property type="project" value="InterPro"/>
</dbReference>
<dbReference type="OMA" id="PMVPVGW"/>
<organism evidence="7">
    <name type="scientific">Drosophila grimshawi</name>
    <name type="common">Hawaiian fruit fly</name>
    <name type="synonym">Idiomyia grimshawi</name>
    <dbReference type="NCBI Taxonomy" id="7222"/>
    <lineage>
        <taxon>Eukaryota</taxon>
        <taxon>Metazoa</taxon>
        <taxon>Ecdysozoa</taxon>
        <taxon>Arthropoda</taxon>
        <taxon>Hexapoda</taxon>
        <taxon>Insecta</taxon>
        <taxon>Pterygota</taxon>
        <taxon>Neoptera</taxon>
        <taxon>Endopterygota</taxon>
        <taxon>Diptera</taxon>
        <taxon>Brachycera</taxon>
        <taxon>Muscomorpha</taxon>
        <taxon>Ephydroidea</taxon>
        <taxon>Drosophilidae</taxon>
        <taxon>Drosophila</taxon>
        <taxon>Hawaiian Drosophila</taxon>
    </lineage>
</organism>
<dbReference type="Gene3D" id="2.40.50.100">
    <property type="match status" value="1"/>
</dbReference>
<dbReference type="OrthoDB" id="440760at2759"/>
<dbReference type="PANTHER" id="PTHR12686">
    <property type="entry name" value="3'-5' EXORIBONUCLEASE CSL4-RELATED"/>
    <property type="match status" value="1"/>
</dbReference>
<dbReference type="InterPro" id="IPR025721">
    <property type="entry name" value="Exosome_cplx_N_dom"/>
</dbReference>
<feature type="domain" description="Exosome complex component CSL4 C-terminal" evidence="4">
    <location>
        <begin position="109"/>
        <end position="147"/>
    </location>
</feature>
<evidence type="ECO:0000313" key="6">
    <source>
        <dbReference type="EMBL" id="EDW02942.1"/>
    </source>
</evidence>
<evidence type="ECO:0000256" key="3">
    <source>
        <dbReference type="ARBA" id="ARBA00022835"/>
    </source>
</evidence>
<evidence type="ECO:0000259" key="4">
    <source>
        <dbReference type="Pfam" id="PF10447"/>
    </source>
</evidence>
<dbReference type="AlphaFoldDB" id="B4JBD7"/>
<evidence type="ECO:0000256" key="1">
    <source>
        <dbReference type="ARBA" id="ARBA00004604"/>
    </source>
</evidence>
<dbReference type="InParanoid" id="B4JBD7"/>
<sequence length="214" mass="23798">MTDKNTPAADMSPNEEDLLICLPGERLCRVEDNVIVGEGTYEQGGYIYACKSGIVNIDDSTEKCQIVSVHKPGFHLTIPATGDVVTARVLVTTPKFAKCAIFCVRNVLLESSYRGLLRKEDVRETEKDRVDIYKSFKPGDIILARVINQMEQSFTLSTAEAELGVVVSYASDIRKHRIPMVPIGWGEMQCPQTTIKEPRKVAKVLPESLIKIEP</sequence>
<dbReference type="GO" id="GO:0006396">
    <property type="term" value="P:RNA processing"/>
    <property type="evidence" value="ECO:0007669"/>
    <property type="project" value="InterPro"/>
</dbReference>
<feature type="domain" description="Exosome complex component N-terminal" evidence="5">
    <location>
        <begin position="20"/>
        <end position="58"/>
    </location>
</feature>
<dbReference type="FunFam" id="2.40.50.140:FF:000198">
    <property type="entry name" value="Exosome complex component CSL4"/>
    <property type="match status" value="1"/>
</dbReference>
<dbReference type="HOGENOM" id="CLU_067135_3_0_1"/>
<keyword evidence="3" id="KW-0271">Exosome</keyword>
<keyword evidence="7" id="KW-1185">Reference proteome</keyword>
<dbReference type="GO" id="GO:0005737">
    <property type="term" value="C:cytoplasm"/>
    <property type="evidence" value="ECO:0007669"/>
    <property type="project" value="EnsemblMetazoa"/>
</dbReference>
<dbReference type="InterPro" id="IPR039771">
    <property type="entry name" value="Csl4"/>
</dbReference>
<dbReference type="SUPFAM" id="SSF110324">
    <property type="entry name" value="Ribosomal L27 protein-like"/>
    <property type="match status" value="1"/>
</dbReference>
<dbReference type="InterPro" id="IPR012340">
    <property type="entry name" value="NA-bd_OB-fold"/>
</dbReference>
<accession>B4JBD7</accession>